<dbReference type="PANTHER" id="PTHR36566">
    <property type="entry name" value="NICKEL INSERTION PROTEIN-RELATED"/>
    <property type="match status" value="1"/>
</dbReference>
<protein>
    <recommendedName>
        <fullName evidence="2">Putative nickel insertion protein</fullName>
    </recommendedName>
</protein>
<name>S0G4G6_9BACT</name>
<reference evidence="3 4" key="1">
    <citation type="journal article" date="2013" name="Genome Announc.">
        <title>Draft Genome Sequence of Desulfotignum phosphitoxidans DSM 13687 Strain FiPS-3.</title>
        <authorList>
            <person name="Poehlein A."/>
            <person name="Daniel R."/>
            <person name="Simeonova D.D."/>
        </authorList>
    </citation>
    <scope>NUCLEOTIDE SEQUENCE [LARGE SCALE GENOMIC DNA]</scope>
    <source>
        <strain evidence="3 4">DSM 13687</strain>
    </source>
</reference>
<evidence type="ECO:0000313" key="4">
    <source>
        <dbReference type="Proteomes" id="UP000014216"/>
    </source>
</evidence>
<evidence type="ECO:0000256" key="1">
    <source>
        <dbReference type="ARBA" id="ARBA00022596"/>
    </source>
</evidence>
<dbReference type="Gene3D" id="3.30.70.1380">
    <property type="entry name" value="Transcriptional regulatory protein pf0864 domain like"/>
    <property type="match status" value="1"/>
</dbReference>
<dbReference type="AlphaFoldDB" id="S0G4G6"/>
<dbReference type="InterPro" id="IPR002822">
    <property type="entry name" value="Ni_insertion"/>
</dbReference>
<proteinExistence type="inferred from homology"/>
<gene>
    <name evidence="3" type="ORF">Dpo_5c01460</name>
</gene>
<dbReference type="Proteomes" id="UP000014216">
    <property type="component" value="Unassembled WGS sequence"/>
</dbReference>
<evidence type="ECO:0000256" key="2">
    <source>
        <dbReference type="HAMAP-Rule" id="MF_01074"/>
    </source>
</evidence>
<dbReference type="HAMAP" id="MF_01074">
    <property type="entry name" value="LarC"/>
    <property type="match status" value="1"/>
</dbReference>
<organism evidence="3 4">
    <name type="scientific">Desulfotignum phosphitoxidans DSM 13687</name>
    <dbReference type="NCBI Taxonomy" id="1286635"/>
    <lineage>
        <taxon>Bacteria</taxon>
        <taxon>Pseudomonadati</taxon>
        <taxon>Thermodesulfobacteriota</taxon>
        <taxon>Desulfobacteria</taxon>
        <taxon>Desulfobacterales</taxon>
        <taxon>Desulfobacteraceae</taxon>
        <taxon>Desulfotignum</taxon>
    </lineage>
</organism>
<sequence length="412" mass="44947">MILHLDLISGISGDMCLGALVDLGVDPAWLQERLTPLFKGFSIHTAPVFRNGLRAVDLTVTVTDHKTSRTYPEIRSLIQKSDLPPDVKNNSLAAFEKIARAEAGIHGRDMESVHFHEVGGIDSLVDILGTFLAIDHLGVTQVTASEVPLGSGFVDCAHGRIPVPVPATLAILEGIPVIGSDAATEIVTPTGAALVAILAEKFGPVPSMVPAKIGYGAGKRDTKSRTPNILRLILGHFPEKTVAPDIGFDDEKFGMNLFQPPISRDRIAVITTLIDDMNPQISGFVMDHLLEKGALDVSFAPVHMKKNRPGIRMEVLCRPKDLELMIQEIFAQTSTIGVRYHFCDRAVLDREPARMKTVFGYLDAKKIKGPNGMNRLVPEFEALARVARQRDIPLQDVYAQVFSGAPDDWKLS</sequence>
<dbReference type="PANTHER" id="PTHR36566:SF1">
    <property type="entry name" value="PYRIDINIUM-3,5-BISTHIOCARBOXYLIC ACID MONONUCLEOTIDE NICKEL INSERTION PROTEIN"/>
    <property type="match status" value="1"/>
</dbReference>
<dbReference type="NCBIfam" id="TIGR00299">
    <property type="entry name" value="nickel pincer cofactor biosynthesis protein LarC"/>
    <property type="match status" value="1"/>
</dbReference>
<comment type="similarity">
    <text evidence="2">Belongs to the LarC family.</text>
</comment>
<dbReference type="EMBL" id="APJX01000005">
    <property type="protein sequence ID" value="EMS79222.1"/>
    <property type="molecule type" value="Genomic_DNA"/>
</dbReference>
<accession>S0G4G6</accession>
<keyword evidence="4" id="KW-1185">Reference proteome</keyword>
<dbReference type="Pfam" id="PF01969">
    <property type="entry name" value="Ni_insertion"/>
    <property type="match status" value="1"/>
</dbReference>
<dbReference type="GO" id="GO:0016829">
    <property type="term" value="F:lyase activity"/>
    <property type="evidence" value="ECO:0007669"/>
    <property type="project" value="UniProtKB-UniRule"/>
</dbReference>
<dbReference type="OrthoDB" id="9765625at2"/>
<keyword evidence="1 2" id="KW-0533">Nickel</keyword>
<dbReference type="RefSeq" id="WP_006966312.1">
    <property type="nucleotide sequence ID" value="NZ_APJX01000005.1"/>
</dbReference>
<comment type="caution">
    <text evidence="3">The sequence shown here is derived from an EMBL/GenBank/DDBJ whole genome shotgun (WGS) entry which is preliminary data.</text>
</comment>
<keyword evidence="2" id="KW-0456">Lyase</keyword>
<evidence type="ECO:0000313" key="3">
    <source>
        <dbReference type="EMBL" id="EMS79222.1"/>
    </source>
</evidence>
<dbReference type="PATRIC" id="fig|1286635.3.peg.2617"/>
<dbReference type="GO" id="GO:0016151">
    <property type="term" value="F:nickel cation binding"/>
    <property type="evidence" value="ECO:0007669"/>
    <property type="project" value="UniProtKB-UniRule"/>
</dbReference>